<dbReference type="PROSITE" id="PS50106">
    <property type="entry name" value="PDZ"/>
    <property type="match status" value="1"/>
</dbReference>
<dbReference type="PANTHER" id="PTHR43343:SF3">
    <property type="entry name" value="PROTEASE DO-LIKE 8, CHLOROPLASTIC"/>
    <property type="match status" value="1"/>
</dbReference>
<dbReference type="Gene3D" id="2.40.10.120">
    <property type="match status" value="1"/>
</dbReference>
<dbReference type="GO" id="GO:0004252">
    <property type="term" value="F:serine-type endopeptidase activity"/>
    <property type="evidence" value="ECO:0007669"/>
    <property type="project" value="InterPro"/>
</dbReference>
<dbReference type="PANTHER" id="PTHR43343">
    <property type="entry name" value="PEPTIDASE S12"/>
    <property type="match status" value="1"/>
</dbReference>
<evidence type="ECO:0000313" key="4">
    <source>
        <dbReference type="EMBL" id="BAJ64611.1"/>
    </source>
</evidence>
<evidence type="ECO:0000256" key="2">
    <source>
        <dbReference type="ARBA" id="ARBA00022801"/>
    </source>
</evidence>
<evidence type="ECO:0000256" key="1">
    <source>
        <dbReference type="ARBA" id="ARBA00022670"/>
    </source>
</evidence>
<keyword evidence="2 4" id="KW-0378">Hydrolase</keyword>
<dbReference type="InterPro" id="IPR001478">
    <property type="entry name" value="PDZ"/>
</dbReference>
<gene>
    <name evidence="4" type="ordered locus">ANT_25850</name>
</gene>
<dbReference type="FunCoup" id="E8MZR3">
    <property type="interactions" value="390"/>
</dbReference>
<proteinExistence type="predicted"/>
<dbReference type="SUPFAM" id="SSF50156">
    <property type="entry name" value="PDZ domain-like"/>
    <property type="match status" value="1"/>
</dbReference>
<dbReference type="SUPFAM" id="SSF50494">
    <property type="entry name" value="Trypsin-like serine proteases"/>
    <property type="match status" value="1"/>
</dbReference>
<dbReference type="KEGG" id="atm:ANT_25850"/>
<dbReference type="Pfam" id="PF13180">
    <property type="entry name" value="PDZ_2"/>
    <property type="match status" value="1"/>
</dbReference>
<feature type="domain" description="PDZ" evidence="3">
    <location>
        <begin position="268"/>
        <end position="377"/>
    </location>
</feature>
<dbReference type="InterPro" id="IPR001940">
    <property type="entry name" value="Peptidase_S1C"/>
</dbReference>
<dbReference type="RefSeq" id="WP_013560966.1">
    <property type="nucleotide sequence ID" value="NC_014960.1"/>
</dbReference>
<keyword evidence="1" id="KW-0645">Protease</keyword>
<dbReference type="eggNOG" id="COG0265">
    <property type="taxonomic scope" value="Bacteria"/>
</dbReference>
<sequence length="390" mass="41060">MKHRISLFFGVIFLALVTLACRFTLPETLQPIPSPTAAAPVTVQTPAVEPPASVSVPDLVSHQDRLVALYEQVNPGVVSLQVLTETGGSQGSGFVYDREGHIITNFHVVDGATDLEVDFPSGIKVRGEVIGTDPDSDLAVVKVNVPPEELHPLPLGSGEAVKVGQTVVAIGNPFGLSSTMTLGIVSAKGRTLESLREAPQGGFFSTGGLIQTDAAINPGNSGGPLLNLNGEVIGVNRAIRTTTMTALGEPTNSGIGFAVNVDIVARVVPELIKNGKYDYPYLGVSSQEEITLMMQEALGLPRATGAYVLEVRPNSPAARAGLRAGTRSSSIPGLPAGGDLIIAVDGRPVRVFGDLLSYLMIYKRPGDTIVLTILRDNKEMEVTVTLDKRP</sequence>
<dbReference type="AlphaFoldDB" id="E8MZR3"/>
<dbReference type="EC" id="3.4.21.-" evidence="4"/>
<dbReference type="PRINTS" id="PR00834">
    <property type="entry name" value="PROTEASES2C"/>
</dbReference>
<accession>E8MZR3</accession>
<dbReference type="InterPro" id="IPR009003">
    <property type="entry name" value="Peptidase_S1_PA"/>
</dbReference>
<protein>
    <submittedName>
        <fullName evidence="4">S1B family peptidase</fullName>
        <ecNumber evidence="4">3.4.21.-</ecNumber>
    </submittedName>
</protein>
<dbReference type="Gene3D" id="2.30.42.10">
    <property type="match status" value="1"/>
</dbReference>
<dbReference type="HOGENOM" id="CLU_020120_2_0_0"/>
<dbReference type="InterPro" id="IPR051201">
    <property type="entry name" value="Chloro_Bact_Ser_Proteases"/>
</dbReference>
<dbReference type="GO" id="GO:0006508">
    <property type="term" value="P:proteolysis"/>
    <property type="evidence" value="ECO:0007669"/>
    <property type="project" value="UniProtKB-KW"/>
</dbReference>
<dbReference type="InterPro" id="IPR036034">
    <property type="entry name" value="PDZ_sf"/>
</dbReference>
<keyword evidence="5" id="KW-1185">Reference proteome</keyword>
<dbReference type="OrthoDB" id="9758917at2"/>
<dbReference type="InParanoid" id="E8MZR3"/>
<dbReference type="SMART" id="SM00228">
    <property type="entry name" value="PDZ"/>
    <property type="match status" value="1"/>
</dbReference>
<evidence type="ECO:0000313" key="5">
    <source>
        <dbReference type="Proteomes" id="UP000008922"/>
    </source>
</evidence>
<dbReference type="Proteomes" id="UP000008922">
    <property type="component" value="Chromosome"/>
</dbReference>
<organism evidence="4 5">
    <name type="scientific">Anaerolinea thermophila (strain DSM 14523 / JCM 11388 / NBRC 100420 / UNI-1)</name>
    <dbReference type="NCBI Taxonomy" id="926569"/>
    <lineage>
        <taxon>Bacteria</taxon>
        <taxon>Bacillati</taxon>
        <taxon>Chloroflexota</taxon>
        <taxon>Anaerolineae</taxon>
        <taxon>Anaerolineales</taxon>
        <taxon>Anaerolineaceae</taxon>
        <taxon>Anaerolinea</taxon>
    </lineage>
</organism>
<dbReference type="EMBL" id="AP012029">
    <property type="protein sequence ID" value="BAJ64611.1"/>
    <property type="molecule type" value="Genomic_DNA"/>
</dbReference>
<dbReference type="PROSITE" id="PS51257">
    <property type="entry name" value="PROKAR_LIPOPROTEIN"/>
    <property type="match status" value="1"/>
</dbReference>
<dbReference type="STRING" id="926569.ANT_25850"/>
<reference evidence="4 5" key="1">
    <citation type="submission" date="2010-12" db="EMBL/GenBank/DDBJ databases">
        <title>Whole genome sequence of Anaerolinea thermophila UNI-1.</title>
        <authorList>
            <person name="Narita-Yamada S."/>
            <person name="Kishi E."/>
            <person name="Watanabe Y."/>
            <person name="Takasaki K."/>
            <person name="Ankai A."/>
            <person name="Oguchi A."/>
            <person name="Fukui S."/>
            <person name="Takahashi M."/>
            <person name="Yashiro I."/>
            <person name="Hosoyama A."/>
            <person name="Sekiguchi Y."/>
            <person name="Hanada S."/>
            <person name="Fujita N."/>
        </authorList>
    </citation>
    <scope>NUCLEOTIDE SEQUENCE [LARGE SCALE GENOMIC DNA]</scope>
    <source>
        <strain evidence="5">DSM 14523 / JCM 11388 / NBRC 100420 / UNI-1</strain>
    </source>
</reference>
<name>E8MZR3_ANATU</name>
<evidence type="ECO:0000259" key="3">
    <source>
        <dbReference type="PROSITE" id="PS50106"/>
    </source>
</evidence>
<dbReference type="Pfam" id="PF13365">
    <property type="entry name" value="Trypsin_2"/>
    <property type="match status" value="1"/>
</dbReference>